<dbReference type="Pfam" id="PF08239">
    <property type="entry name" value="SH3_3"/>
    <property type="match status" value="1"/>
</dbReference>
<keyword evidence="1" id="KW-0326">Glycosidase</keyword>
<dbReference type="InterPro" id="IPR023346">
    <property type="entry name" value="Lysozyme-like_dom_sf"/>
</dbReference>
<dbReference type="Gene3D" id="2.30.30.40">
    <property type="entry name" value="SH3 Domains"/>
    <property type="match status" value="1"/>
</dbReference>
<keyword evidence="1" id="KW-0929">Antimicrobial</keyword>
<evidence type="ECO:0000259" key="2">
    <source>
        <dbReference type="PROSITE" id="PS51781"/>
    </source>
</evidence>
<gene>
    <name evidence="3" type="ORF">CfP315_0153</name>
</gene>
<dbReference type="InterPro" id="IPR002196">
    <property type="entry name" value="Glyco_hydro_24"/>
</dbReference>
<protein>
    <recommendedName>
        <fullName evidence="1">Lysozyme</fullName>
        <ecNumber evidence="1">3.2.1.17</ecNumber>
    </recommendedName>
</protein>
<dbReference type="GO" id="GO:0042742">
    <property type="term" value="P:defense response to bacterium"/>
    <property type="evidence" value="ECO:0007669"/>
    <property type="project" value="UniProtKB-KW"/>
</dbReference>
<dbReference type="GO" id="GO:0016998">
    <property type="term" value="P:cell wall macromolecule catabolic process"/>
    <property type="evidence" value="ECO:0007669"/>
    <property type="project" value="InterPro"/>
</dbReference>
<dbReference type="EC" id="3.2.1.17" evidence="1"/>
<sequence length="420" mass="48561">MFTSFVFFGNLNSVLGNGSSLLSSYVLELGQSLFLGKLYCRNKNFEKIYDEKILRIDDFGVLTALKEGNTKVAFQNKISNTKTTINISVIPKKNIRFFLVDNEEYDVISRLNVYVTTPCDTNITKIKLLLDKVNKNEFITDKKFEDSGVFVWNVYLDNLPENEYRMKIFVLKDDLWVESGIYGLRAVKNSDRFFAPKDISAGGVRFIMGHEGFSSRIYFDIVDVATIGYGKVIYPGEVFYNEIPRIEAFILLKDHVNKFVSRKINDFLMKNNIICTQNQFDALVSFSYNVGTNWINSDVKIINTILDTKKINTDFKKVNVETFLNVREKASTDSNVILKLHNNEIVRVVDIFENWTKIEKDGIIGFCSNKFLVPLYNLGNINIEEFSKWFLSYHHAGNKCVLGLLMRRTKELDIFYKCKY</sequence>
<dbReference type="PANTHER" id="PTHR38107">
    <property type="match status" value="1"/>
</dbReference>
<dbReference type="Pfam" id="PF00959">
    <property type="entry name" value="Phage_lysozyme"/>
    <property type="match status" value="1"/>
</dbReference>
<proteinExistence type="inferred from homology"/>
<dbReference type="SMART" id="SM00287">
    <property type="entry name" value="SH3b"/>
    <property type="match status" value="1"/>
</dbReference>
<dbReference type="PROSITE" id="PS51781">
    <property type="entry name" value="SH3B"/>
    <property type="match status" value="1"/>
</dbReference>
<dbReference type="SUPFAM" id="SSF53955">
    <property type="entry name" value="Lysozyme-like"/>
    <property type="match status" value="1"/>
</dbReference>
<feature type="domain" description="SH3b" evidence="2">
    <location>
        <begin position="313"/>
        <end position="376"/>
    </location>
</feature>
<dbReference type="Proteomes" id="UP001337580">
    <property type="component" value="Chromosome"/>
</dbReference>
<dbReference type="InterPro" id="IPR003646">
    <property type="entry name" value="SH3-like_bac-type"/>
</dbReference>
<evidence type="ECO:0000256" key="1">
    <source>
        <dbReference type="RuleBase" id="RU003788"/>
    </source>
</evidence>
<dbReference type="Gene3D" id="1.10.1740.240">
    <property type="match status" value="1"/>
</dbReference>
<dbReference type="PANTHER" id="PTHR38107:SF3">
    <property type="entry name" value="LYSOZYME RRRD-RELATED"/>
    <property type="match status" value="1"/>
</dbReference>
<dbReference type="GO" id="GO:0031640">
    <property type="term" value="P:killing of cells of another organism"/>
    <property type="evidence" value="ECO:0007669"/>
    <property type="project" value="UniProtKB-KW"/>
</dbReference>
<keyword evidence="1" id="KW-0081">Bacteriolytic enzyme</keyword>
<organism evidence="3">
    <name type="scientific">Candidatus Improbicoccus pseudotrichonymphae</name>
    <dbReference type="NCBI Taxonomy" id="3033792"/>
    <lineage>
        <taxon>Bacteria</taxon>
        <taxon>Bacillati</taxon>
        <taxon>Bacillota</taxon>
        <taxon>Clostridia</taxon>
        <taxon>Candidatus Improbicoccus</taxon>
    </lineage>
</organism>
<keyword evidence="1" id="KW-0378">Hydrolase</keyword>
<comment type="similarity">
    <text evidence="1">Belongs to the glycosyl hydrolase 24 family.</text>
</comment>
<dbReference type="AlphaFoldDB" id="A0AA48IGP6"/>
<dbReference type="EMBL" id="AP027924">
    <property type="protein sequence ID" value="BED91645.1"/>
    <property type="molecule type" value="Genomic_DNA"/>
</dbReference>
<comment type="catalytic activity">
    <reaction evidence="1">
        <text>Hydrolysis of (1-&gt;4)-beta-linkages between N-acetylmuramic acid and N-acetyl-D-glucosamine residues in a peptidoglycan and between N-acetyl-D-glucosamine residues in chitodextrins.</text>
        <dbReference type="EC" id="3.2.1.17"/>
    </reaction>
</comment>
<accession>A0AA48IGP6</accession>
<dbReference type="InterPro" id="IPR051018">
    <property type="entry name" value="Bacteriophage_GH24"/>
</dbReference>
<dbReference type="GO" id="GO:0009253">
    <property type="term" value="P:peptidoglycan catabolic process"/>
    <property type="evidence" value="ECO:0007669"/>
    <property type="project" value="InterPro"/>
</dbReference>
<dbReference type="KEGG" id="ips:CfP315_0153"/>
<dbReference type="GO" id="GO:0003796">
    <property type="term" value="F:lysozyme activity"/>
    <property type="evidence" value="ECO:0007669"/>
    <property type="project" value="UniProtKB-EC"/>
</dbReference>
<name>A0AA48IGP6_9FIRM</name>
<reference evidence="3" key="1">
    <citation type="journal article" date="2023" name="ISME J.">
        <title>Emergence of putative energy parasites within Clostridia revealed by genome analysis of a novel endosymbiotic clade.</title>
        <authorList>
            <person name="Takahashi K."/>
            <person name="Kuwahara H."/>
            <person name="Horikawa Y."/>
            <person name="Izawa K."/>
            <person name="Kato D."/>
            <person name="Inagaki T."/>
            <person name="Yuki M."/>
            <person name="Ohkuma M."/>
            <person name="Hongoh Y."/>
        </authorList>
    </citation>
    <scope>NUCLEOTIDE SEQUENCE</scope>
    <source>
        <strain evidence="3">CfP3-15</strain>
    </source>
</reference>
<evidence type="ECO:0000313" key="3">
    <source>
        <dbReference type="EMBL" id="BED91645.1"/>
    </source>
</evidence>